<dbReference type="EMBL" id="JAMTCC010000006">
    <property type="protein sequence ID" value="MCT7944681.1"/>
    <property type="molecule type" value="Genomic_DNA"/>
</dbReference>
<feature type="transmembrane region" description="Helical" evidence="1">
    <location>
        <begin position="37"/>
        <end position="55"/>
    </location>
</feature>
<name>A0A9X2WSU5_9GAMM</name>
<evidence type="ECO:0000256" key="1">
    <source>
        <dbReference type="SAM" id="Phobius"/>
    </source>
</evidence>
<keyword evidence="1" id="KW-0472">Membrane</keyword>
<organism evidence="2 3">
    <name type="scientific">Shewanella septentrionalis</name>
    <dbReference type="NCBI Taxonomy" id="2952223"/>
    <lineage>
        <taxon>Bacteria</taxon>
        <taxon>Pseudomonadati</taxon>
        <taxon>Pseudomonadota</taxon>
        <taxon>Gammaproteobacteria</taxon>
        <taxon>Alteromonadales</taxon>
        <taxon>Shewanellaceae</taxon>
        <taxon>Shewanella</taxon>
    </lineage>
</organism>
<sequence>MMQYSQLSKKAQRFINPDGLPEQLRLATKSHYVRRGLALLGLLPLSASLIMAITLDGGEQTFYQFVVALLLPVMLILWALKQHLVLDNPSQQRFVQSQFLGYHFEKAYLAPLKSTELLLRHDSYNRNQYELKLHNLVYPIGSLTDTTQAMMFFAQTFNLPAKEQITQFPNIRELDILSSNEPLIASLSLNDQNKPLVQEVDTINTVDGYSAQATDVKENGNLAHRPLSAVIEPLWSPKLILKLFYPLPFIMAFGFAMKLIGSQ</sequence>
<feature type="transmembrane region" description="Helical" evidence="1">
    <location>
        <begin position="61"/>
        <end position="80"/>
    </location>
</feature>
<keyword evidence="1" id="KW-1133">Transmembrane helix</keyword>
<dbReference type="Proteomes" id="UP001155604">
    <property type="component" value="Unassembled WGS sequence"/>
</dbReference>
<reference evidence="2" key="1">
    <citation type="journal article" date="2023" name="Int. J. Syst. Evol. Microbiol.">
        <title>&lt;i&gt;Shewanella septentrionalis&lt;/i&gt; sp. nov. and &lt;i&gt;Shewanella holmiensis&lt;/i&gt; sp. nov., isolated from Baltic Sea water and sediments.</title>
        <authorList>
            <person name="Martin-Rodriguez A.J."/>
            <person name="Thorell K."/>
            <person name="Joffre E."/>
            <person name="Jensie-Markopoulos S."/>
            <person name="Moore E.R.B."/>
            <person name="Sjoling A."/>
        </authorList>
    </citation>
    <scope>NUCLEOTIDE SEQUENCE</scope>
    <source>
        <strain evidence="2">SP1W3</strain>
    </source>
</reference>
<keyword evidence="3" id="KW-1185">Reference proteome</keyword>
<comment type="caution">
    <text evidence="2">The sequence shown here is derived from an EMBL/GenBank/DDBJ whole genome shotgun (WGS) entry which is preliminary data.</text>
</comment>
<accession>A0A9X2WSU5</accession>
<dbReference type="RefSeq" id="WP_261271954.1">
    <property type="nucleotide sequence ID" value="NZ_JAMTCC010000006.1"/>
</dbReference>
<dbReference type="AlphaFoldDB" id="A0A9X2WSU5"/>
<feature type="transmembrane region" description="Helical" evidence="1">
    <location>
        <begin position="243"/>
        <end position="261"/>
    </location>
</feature>
<proteinExistence type="predicted"/>
<evidence type="ECO:0000313" key="2">
    <source>
        <dbReference type="EMBL" id="MCT7944681.1"/>
    </source>
</evidence>
<keyword evidence="1" id="KW-0812">Transmembrane</keyword>
<evidence type="ECO:0000313" key="3">
    <source>
        <dbReference type="Proteomes" id="UP001155604"/>
    </source>
</evidence>
<protein>
    <submittedName>
        <fullName evidence="2">Uncharacterized protein</fullName>
    </submittedName>
</protein>
<gene>
    <name evidence="2" type="ORF">NE536_04795</name>
</gene>